<gene>
    <name evidence="2" type="ORF">NTEN_LOCUS20419</name>
    <name evidence="3" type="ORF">NTEN_LOCUS20420</name>
</gene>
<dbReference type="Pfam" id="PF03392">
    <property type="entry name" value="OS-D"/>
    <property type="match status" value="1"/>
</dbReference>
<dbReference type="Gene3D" id="1.10.2080.10">
    <property type="entry name" value="Insect odorant-binding protein A10/Ejaculatory bulb-specific protein 3"/>
    <property type="match status" value="1"/>
</dbReference>
<dbReference type="Proteomes" id="UP000479000">
    <property type="component" value="Unassembled WGS sequence"/>
</dbReference>
<protein>
    <submittedName>
        <fullName evidence="2">Uncharacterized protein</fullName>
    </submittedName>
</protein>
<dbReference type="OrthoDB" id="6344725at2759"/>
<accession>A0A6H5HGB5</accession>
<reference evidence="2 4" key="1">
    <citation type="submission" date="2020-02" db="EMBL/GenBank/DDBJ databases">
        <authorList>
            <person name="Ferguson B K."/>
        </authorList>
    </citation>
    <scope>NUCLEOTIDE SEQUENCE [LARGE SCALE GENOMIC DNA]</scope>
</reference>
<keyword evidence="1" id="KW-0732">Signal</keyword>
<dbReference type="PANTHER" id="PTHR11257">
    <property type="entry name" value="CHEMOSENSORY PROTEIN-RELATED"/>
    <property type="match status" value="1"/>
</dbReference>
<feature type="signal peptide" evidence="1">
    <location>
        <begin position="1"/>
        <end position="20"/>
    </location>
</feature>
<dbReference type="InterPro" id="IPR036682">
    <property type="entry name" value="OS_D_A10/PebIII_sf"/>
</dbReference>
<feature type="chain" id="PRO_5045018951" evidence="1">
    <location>
        <begin position="21"/>
        <end position="131"/>
    </location>
</feature>
<evidence type="ECO:0000313" key="2">
    <source>
        <dbReference type="EMBL" id="CAB0016123.1"/>
    </source>
</evidence>
<dbReference type="SUPFAM" id="SSF100910">
    <property type="entry name" value="Chemosensory protein Csp2"/>
    <property type="match status" value="1"/>
</dbReference>
<name>A0A6H5HGB5_9HEMI</name>
<evidence type="ECO:0000256" key="1">
    <source>
        <dbReference type="SAM" id="SignalP"/>
    </source>
</evidence>
<dbReference type="EMBL" id="CADCXU010029984">
    <property type="protein sequence ID" value="CAB0016125.1"/>
    <property type="molecule type" value="Genomic_DNA"/>
</dbReference>
<organism evidence="2 4">
    <name type="scientific">Nesidiocoris tenuis</name>
    <dbReference type="NCBI Taxonomy" id="355587"/>
    <lineage>
        <taxon>Eukaryota</taxon>
        <taxon>Metazoa</taxon>
        <taxon>Ecdysozoa</taxon>
        <taxon>Arthropoda</taxon>
        <taxon>Hexapoda</taxon>
        <taxon>Insecta</taxon>
        <taxon>Pterygota</taxon>
        <taxon>Neoptera</taxon>
        <taxon>Paraneoptera</taxon>
        <taxon>Hemiptera</taxon>
        <taxon>Heteroptera</taxon>
        <taxon>Panheteroptera</taxon>
        <taxon>Cimicomorpha</taxon>
        <taxon>Miridae</taxon>
        <taxon>Dicyphina</taxon>
        <taxon>Nesidiocoris</taxon>
    </lineage>
</organism>
<dbReference type="InterPro" id="IPR005055">
    <property type="entry name" value="A10/PebIII"/>
</dbReference>
<keyword evidence="4" id="KW-1185">Reference proteome</keyword>
<dbReference type="PANTHER" id="PTHR11257:SF12">
    <property type="entry name" value="EJACULATORY BULB-SPECIFIC PROTEIN 3-RELATED"/>
    <property type="match status" value="1"/>
</dbReference>
<evidence type="ECO:0000313" key="3">
    <source>
        <dbReference type="EMBL" id="CAB0016125.1"/>
    </source>
</evidence>
<dbReference type="EMBL" id="CADCXU010029982">
    <property type="protein sequence ID" value="CAB0016123.1"/>
    <property type="molecule type" value="Genomic_DNA"/>
</dbReference>
<evidence type="ECO:0000313" key="4">
    <source>
        <dbReference type="Proteomes" id="UP000479000"/>
    </source>
</evidence>
<dbReference type="AlphaFoldDB" id="A0A6H5HGB5"/>
<proteinExistence type="predicted"/>
<sequence>MARISIFCISAIFLAAHIYAAPMTAEDMEFYRQVFEEVDPDFVLDNERILRAYLKCFFSEGDCNQHAAVVKESIPDVLSTVCGSCSEKQKGIFKYTLNKFIPAHPKDWEKMLSIYDPKGEYWPNVKAFIES</sequence>